<dbReference type="SUPFAM" id="SSF52743">
    <property type="entry name" value="Subtilisin-like"/>
    <property type="match status" value="1"/>
</dbReference>
<organism evidence="11 12">
    <name type="scientific">Monosporascus ibericus</name>
    <dbReference type="NCBI Taxonomy" id="155417"/>
    <lineage>
        <taxon>Eukaryota</taxon>
        <taxon>Fungi</taxon>
        <taxon>Dikarya</taxon>
        <taxon>Ascomycota</taxon>
        <taxon>Pezizomycotina</taxon>
        <taxon>Sordariomycetes</taxon>
        <taxon>Xylariomycetidae</taxon>
        <taxon>Xylariales</taxon>
        <taxon>Xylariales incertae sedis</taxon>
        <taxon>Monosporascus</taxon>
    </lineage>
</organism>
<dbReference type="PROSITE" id="PS00136">
    <property type="entry name" value="SUBTILASE_ASP"/>
    <property type="match status" value="1"/>
</dbReference>
<comment type="similarity">
    <text evidence="1 6 7">Belongs to the peptidase S8 family.</text>
</comment>
<dbReference type="Pfam" id="PF05922">
    <property type="entry name" value="Inhibitor_I9"/>
    <property type="match status" value="1"/>
</dbReference>
<evidence type="ECO:0000256" key="6">
    <source>
        <dbReference type="PROSITE-ProRule" id="PRU01240"/>
    </source>
</evidence>
<evidence type="ECO:0008006" key="13">
    <source>
        <dbReference type="Google" id="ProtNLM"/>
    </source>
</evidence>
<reference evidence="11 12" key="1">
    <citation type="submission" date="2018-06" db="EMBL/GenBank/DDBJ databases">
        <title>Complete Genomes of Monosporascus.</title>
        <authorList>
            <person name="Robinson A.J."/>
            <person name="Natvig D.O."/>
        </authorList>
    </citation>
    <scope>NUCLEOTIDE SEQUENCE [LARGE SCALE GENOMIC DNA]</scope>
    <source>
        <strain evidence="11 12">CBS 110550</strain>
    </source>
</reference>
<evidence type="ECO:0000256" key="7">
    <source>
        <dbReference type="RuleBase" id="RU003355"/>
    </source>
</evidence>
<dbReference type="Pfam" id="PF00082">
    <property type="entry name" value="Peptidase_S8"/>
    <property type="match status" value="1"/>
</dbReference>
<dbReference type="InterPro" id="IPR000209">
    <property type="entry name" value="Peptidase_S8/S53_dom"/>
</dbReference>
<protein>
    <recommendedName>
        <fullName evidence="13">Peptidase S8/S53 domain-containing protein</fullName>
    </recommendedName>
</protein>
<name>A0A4Q4TQH6_9PEZI</name>
<dbReference type="PROSITE" id="PS51892">
    <property type="entry name" value="SUBTILASE"/>
    <property type="match status" value="1"/>
</dbReference>
<dbReference type="InterPro" id="IPR034193">
    <property type="entry name" value="PCSK9_ProteinaseK-like"/>
</dbReference>
<dbReference type="GO" id="GO:0006508">
    <property type="term" value="P:proteolysis"/>
    <property type="evidence" value="ECO:0007669"/>
    <property type="project" value="UniProtKB-KW"/>
</dbReference>
<dbReference type="InterPro" id="IPR015500">
    <property type="entry name" value="Peptidase_S8_subtilisin-rel"/>
</dbReference>
<feature type="active site" description="Charge relay system" evidence="6">
    <location>
        <position position="144"/>
    </location>
</feature>
<keyword evidence="12" id="KW-1185">Reference proteome</keyword>
<dbReference type="Proteomes" id="UP000293360">
    <property type="component" value="Unassembled WGS sequence"/>
</dbReference>
<dbReference type="OrthoDB" id="206201at2759"/>
<keyword evidence="5 6" id="KW-0720">Serine protease</keyword>
<dbReference type="SUPFAM" id="SSF54897">
    <property type="entry name" value="Protease propeptides/inhibitors"/>
    <property type="match status" value="1"/>
</dbReference>
<evidence type="ECO:0000259" key="10">
    <source>
        <dbReference type="Pfam" id="PF05922"/>
    </source>
</evidence>
<feature type="domain" description="Peptidase S8/S53" evidence="9">
    <location>
        <begin position="142"/>
        <end position="351"/>
    </location>
</feature>
<dbReference type="InterPro" id="IPR023828">
    <property type="entry name" value="Peptidase_S8_Ser-AS"/>
</dbReference>
<evidence type="ECO:0000256" key="3">
    <source>
        <dbReference type="ARBA" id="ARBA00022729"/>
    </source>
</evidence>
<accession>A0A4Q4TQH6</accession>
<dbReference type="EMBL" id="QJNU01000051">
    <property type="protein sequence ID" value="RYP08928.1"/>
    <property type="molecule type" value="Genomic_DNA"/>
</dbReference>
<feature type="domain" description="Inhibitor I9" evidence="10">
    <location>
        <begin position="30"/>
        <end position="91"/>
    </location>
</feature>
<feature type="active site" description="Charge relay system" evidence="6">
    <location>
        <position position="176"/>
    </location>
</feature>
<dbReference type="STRING" id="155417.A0A4Q4TQH6"/>
<feature type="chain" id="PRO_5020712673" description="Peptidase S8/S53 domain-containing protein" evidence="8">
    <location>
        <begin position="21"/>
        <end position="389"/>
    </location>
</feature>
<evidence type="ECO:0000256" key="1">
    <source>
        <dbReference type="ARBA" id="ARBA00011073"/>
    </source>
</evidence>
<evidence type="ECO:0000313" key="11">
    <source>
        <dbReference type="EMBL" id="RYP08928.1"/>
    </source>
</evidence>
<proteinExistence type="inferred from homology"/>
<dbReference type="PROSITE" id="PS00138">
    <property type="entry name" value="SUBTILASE_SER"/>
    <property type="match status" value="1"/>
</dbReference>
<dbReference type="FunFam" id="3.40.50.200:FF:000014">
    <property type="entry name" value="Proteinase K"/>
    <property type="match status" value="1"/>
</dbReference>
<dbReference type="InterPro" id="IPR022398">
    <property type="entry name" value="Peptidase_S8_His-AS"/>
</dbReference>
<evidence type="ECO:0000256" key="4">
    <source>
        <dbReference type="ARBA" id="ARBA00022801"/>
    </source>
</evidence>
<dbReference type="PROSITE" id="PS00137">
    <property type="entry name" value="SUBTILASE_HIS"/>
    <property type="match status" value="1"/>
</dbReference>
<dbReference type="GO" id="GO:0004252">
    <property type="term" value="F:serine-type endopeptidase activity"/>
    <property type="evidence" value="ECO:0007669"/>
    <property type="project" value="UniProtKB-UniRule"/>
</dbReference>
<sequence>MASLRSFALFLGVLQAAVVAAPAKQVIPGKYVITLKGGISARDVESHLGWVRDAHKRSLGSRGVKGVEKTFHIKDFNAYVLEIEEDQIWTLFDAPAAHTENKRALATQEDAIWGLAAISHRTPGRSQYIYDDSAGAGTYAYVIDSGVRVSHDEFGGRASMGFVALPGVDDADNFGHGTHVAGTVAGTTVGVAKRANVIGIKAFEPNAVSTKMTDVLHAFNWAVDNVVSNDRQDKAVIVMSLAGGGISSTFNDAVNSAFEAGILSVVAAGNTYKDAGLHSPASAAAAITVGATTSHWNRAWFSSYGPVVDVFAPGAAIRSASHPSDSAYSTESGTSMACPHVAGVALYLKALEGGDAAAITDRILELATPDAIGDTKGSPNLHLYNGNGA</sequence>
<dbReference type="PANTHER" id="PTHR43806:SF58">
    <property type="entry name" value="ALKALINE PROTEASE 1-RELATED"/>
    <property type="match status" value="1"/>
</dbReference>
<dbReference type="InterPro" id="IPR010259">
    <property type="entry name" value="S8pro/Inhibitor_I9"/>
</dbReference>
<keyword evidence="4 6" id="KW-0378">Hydrolase</keyword>
<evidence type="ECO:0000313" key="12">
    <source>
        <dbReference type="Proteomes" id="UP000293360"/>
    </source>
</evidence>
<dbReference type="CDD" id="cd04077">
    <property type="entry name" value="Peptidases_S8_PCSK9_ProteinaseK_like"/>
    <property type="match status" value="1"/>
</dbReference>
<dbReference type="InterPro" id="IPR023827">
    <property type="entry name" value="Peptidase_S8_Asp-AS"/>
</dbReference>
<dbReference type="GO" id="GO:0005576">
    <property type="term" value="C:extracellular region"/>
    <property type="evidence" value="ECO:0007669"/>
    <property type="project" value="UniProtKB-ARBA"/>
</dbReference>
<comment type="caution">
    <text evidence="11">The sequence shown here is derived from an EMBL/GenBank/DDBJ whole genome shotgun (WGS) entry which is preliminary data.</text>
</comment>
<evidence type="ECO:0000256" key="5">
    <source>
        <dbReference type="ARBA" id="ARBA00022825"/>
    </source>
</evidence>
<keyword evidence="2 6" id="KW-0645">Protease</keyword>
<dbReference type="AlphaFoldDB" id="A0A4Q4TQH6"/>
<feature type="active site" description="Charge relay system" evidence="6">
    <location>
        <position position="335"/>
    </location>
</feature>
<keyword evidence="3 8" id="KW-0732">Signal</keyword>
<evidence type="ECO:0000256" key="8">
    <source>
        <dbReference type="SAM" id="SignalP"/>
    </source>
</evidence>
<dbReference type="InterPro" id="IPR036852">
    <property type="entry name" value="Peptidase_S8/S53_dom_sf"/>
</dbReference>
<dbReference type="PRINTS" id="PR00723">
    <property type="entry name" value="SUBTILISIN"/>
</dbReference>
<gene>
    <name evidence="11" type="ORF">DL764_001581</name>
</gene>
<feature type="signal peptide" evidence="8">
    <location>
        <begin position="1"/>
        <end position="20"/>
    </location>
</feature>
<dbReference type="Gene3D" id="3.40.50.200">
    <property type="entry name" value="Peptidase S8/S53 domain"/>
    <property type="match status" value="1"/>
</dbReference>
<dbReference type="PANTHER" id="PTHR43806">
    <property type="entry name" value="PEPTIDASE S8"/>
    <property type="match status" value="1"/>
</dbReference>
<evidence type="ECO:0000256" key="2">
    <source>
        <dbReference type="ARBA" id="ARBA00022670"/>
    </source>
</evidence>
<dbReference type="InterPro" id="IPR050131">
    <property type="entry name" value="Peptidase_S8_subtilisin-like"/>
</dbReference>
<evidence type="ECO:0000259" key="9">
    <source>
        <dbReference type="Pfam" id="PF00082"/>
    </source>
</evidence>